<dbReference type="AlphaFoldDB" id="A0A0B1Q652"/>
<dbReference type="SUPFAM" id="SSF103378">
    <property type="entry name" value="2-methylcitrate dehydratase PrpD"/>
    <property type="match status" value="1"/>
</dbReference>
<dbReference type="InterPro" id="IPR042188">
    <property type="entry name" value="MmgE/PrpD_sf_2"/>
</dbReference>
<dbReference type="InterPro" id="IPR005656">
    <property type="entry name" value="MmgE_PrpD"/>
</dbReference>
<gene>
    <name evidence="4" type="ORF">LA66_09845</name>
</gene>
<dbReference type="STRING" id="370622.LA66_09845"/>
<proteinExistence type="inferred from homology"/>
<dbReference type="GO" id="GO:0016829">
    <property type="term" value="F:lyase activity"/>
    <property type="evidence" value="ECO:0007669"/>
    <property type="project" value="InterPro"/>
</dbReference>
<sequence length="456" mass="47349">MHDLTMTLARFVADLRFDDLPPDVVTRAKELSMDLAGSIVRAGSEADSTSAILAAVHRMGLDGAGSAGVVGTGRFYAPPVAALLNGALGHSLDFDDTHADSSLHPSAPVVPAALAVGEAVGASGAEVVAAIVAGYEVCCRLGMALDPTAHYARGFHPTATAGTFGAAAAAARLYGLDAEGIARAFGVSGSQAAGSLQFLRNGGWNKRWQVGQAAMNGVMAGALAADGFFAADEPIEGMHGLLVGYTDGARPERATADLGVVWETMRIGVKPYPSCRYTHAALDGLKALRSEAGLTADKAARVTIGLHRNGIVLTGAPLDEKRRPSSVVDGQFSMPFTAAVMLDQGSFGWDDYKRLGDASLCDLADRVDVLRDETLEGLQHPFGATLVVEMQGGETIERRIADPSGEPETFPDAAALRSKFDTLAMPVLGRAGTSALAEAFLDMDRRNRVVVSAGAA</sequence>
<feature type="domain" description="MmgE/PrpD C-terminal" evidence="3">
    <location>
        <begin position="272"/>
        <end position="435"/>
    </location>
</feature>
<dbReference type="InterPro" id="IPR036148">
    <property type="entry name" value="MmgE/PrpD_sf"/>
</dbReference>
<comment type="caution">
    <text evidence="4">The sequence shown here is derived from an EMBL/GenBank/DDBJ whole genome shotgun (WGS) entry which is preliminary data.</text>
</comment>
<dbReference type="Proteomes" id="UP000030826">
    <property type="component" value="Unassembled WGS sequence"/>
</dbReference>
<evidence type="ECO:0000313" key="4">
    <source>
        <dbReference type="EMBL" id="KHJ54856.1"/>
    </source>
</evidence>
<dbReference type="InterPro" id="IPR045336">
    <property type="entry name" value="MmgE_PrpD_N"/>
</dbReference>
<evidence type="ECO:0000259" key="2">
    <source>
        <dbReference type="Pfam" id="PF03972"/>
    </source>
</evidence>
<evidence type="ECO:0000313" key="5">
    <source>
        <dbReference type="Proteomes" id="UP000030826"/>
    </source>
</evidence>
<feature type="domain" description="MmgE/PrpD N-terminal" evidence="2">
    <location>
        <begin position="7"/>
        <end position="252"/>
    </location>
</feature>
<protein>
    <submittedName>
        <fullName evidence="4">2-methylcitrate dehydratase</fullName>
    </submittedName>
</protein>
<dbReference type="PANTHER" id="PTHR16943:SF8">
    <property type="entry name" value="2-METHYLCITRATE DEHYDRATASE"/>
    <property type="match status" value="1"/>
</dbReference>
<dbReference type="Pfam" id="PF19305">
    <property type="entry name" value="MmgE_PrpD_C"/>
    <property type="match status" value="1"/>
</dbReference>
<organism evidence="4 5">
    <name type="scientific">Aureimonas altamirensis</name>
    <dbReference type="NCBI Taxonomy" id="370622"/>
    <lineage>
        <taxon>Bacteria</taxon>
        <taxon>Pseudomonadati</taxon>
        <taxon>Pseudomonadota</taxon>
        <taxon>Alphaproteobacteria</taxon>
        <taxon>Hyphomicrobiales</taxon>
        <taxon>Aurantimonadaceae</taxon>
        <taxon>Aureimonas</taxon>
    </lineage>
</organism>
<evidence type="ECO:0000256" key="1">
    <source>
        <dbReference type="ARBA" id="ARBA00006174"/>
    </source>
</evidence>
<dbReference type="Pfam" id="PF03972">
    <property type="entry name" value="MmgE_PrpD_N"/>
    <property type="match status" value="1"/>
</dbReference>
<dbReference type="Gene3D" id="1.10.4100.10">
    <property type="entry name" value="2-methylcitrate dehydratase PrpD"/>
    <property type="match status" value="1"/>
</dbReference>
<evidence type="ECO:0000259" key="3">
    <source>
        <dbReference type="Pfam" id="PF19305"/>
    </source>
</evidence>
<dbReference type="PANTHER" id="PTHR16943">
    <property type="entry name" value="2-METHYLCITRATE DEHYDRATASE-RELATED"/>
    <property type="match status" value="1"/>
</dbReference>
<reference evidence="4 5" key="1">
    <citation type="submission" date="2014-09" db="EMBL/GenBank/DDBJ databases">
        <title>Isolation and characterization of Aurantimonas altamirensis ON-56566 from clinical sample following a dog bite.</title>
        <authorList>
            <person name="Eshaghi A."/>
            <person name="Li A."/>
            <person name="Shahinas D."/>
            <person name="Bahn P."/>
            <person name="Kus J.V."/>
            <person name="Patel S.N."/>
        </authorList>
    </citation>
    <scope>NUCLEOTIDE SEQUENCE [LARGE SCALE GENOMIC DNA]</scope>
    <source>
        <strain evidence="4 5">ON-56566</strain>
    </source>
</reference>
<name>A0A0B1Q652_9HYPH</name>
<dbReference type="InterPro" id="IPR042183">
    <property type="entry name" value="MmgE/PrpD_sf_1"/>
</dbReference>
<dbReference type="RefSeq" id="WP_039192911.1">
    <property type="nucleotide sequence ID" value="NZ_JRFJ01000002.1"/>
</dbReference>
<dbReference type="OrthoDB" id="9795089at2"/>
<dbReference type="InterPro" id="IPR045337">
    <property type="entry name" value="MmgE_PrpD_C"/>
</dbReference>
<dbReference type="Gene3D" id="3.30.1330.120">
    <property type="entry name" value="2-methylcitrate dehydratase PrpD"/>
    <property type="match status" value="1"/>
</dbReference>
<accession>A0A0B1Q652</accession>
<dbReference type="EMBL" id="JRFJ01000002">
    <property type="protein sequence ID" value="KHJ54856.1"/>
    <property type="molecule type" value="Genomic_DNA"/>
</dbReference>
<comment type="similarity">
    <text evidence="1">Belongs to the PrpD family.</text>
</comment>